<dbReference type="PANTHER" id="PTHR43095">
    <property type="entry name" value="SUGAR KINASE"/>
    <property type="match status" value="1"/>
</dbReference>
<protein>
    <recommendedName>
        <fullName evidence="8 10">Xylulose kinase</fullName>
        <shortName evidence="8 10">Xylulokinase</shortName>
        <ecNumber evidence="8 10">2.7.1.17</ecNumber>
    </recommendedName>
</protein>
<dbReference type="Proteomes" id="UP001595752">
    <property type="component" value="Unassembled WGS sequence"/>
</dbReference>
<evidence type="ECO:0000256" key="5">
    <source>
        <dbReference type="ARBA" id="ARBA00022777"/>
    </source>
</evidence>
<keyword evidence="5 8" id="KW-0418">Kinase</keyword>
<comment type="caution">
    <text evidence="13">The sequence shown here is derived from an EMBL/GenBank/DDBJ whole genome shotgun (WGS) entry which is preliminary data.</text>
</comment>
<evidence type="ECO:0000313" key="14">
    <source>
        <dbReference type="Proteomes" id="UP001595752"/>
    </source>
</evidence>
<dbReference type="InterPro" id="IPR018484">
    <property type="entry name" value="FGGY_N"/>
</dbReference>
<name>A0ABV8AX31_9BACI</name>
<dbReference type="Pfam" id="PF00370">
    <property type="entry name" value="FGGY_N"/>
    <property type="match status" value="1"/>
</dbReference>
<comment type="catalytic activity">
    <reaction evidence="8 10">
        <text>D-xylulose + ATP = D-xylulose 5-phosphate + ADP + H(+)</text>
        <dbReference type="Rhea" id="RHEA:10964"/>
        <dbReference type="ChEBI" id="CHEBI:15378"/>
        <dbReference type="ChEBI" id="CHEBI:17140"/>
        <dbReference type="ChEBI" id="CHEBI:30616"/>
        <dbReference type="ChEBI" id="CHEBI:57737"/>
        <dbReference type="ChEBI" id="CHEBI:456216"/>
        <dbReference type="EC" id="2.7.1.17"/>
    </reaction>
</comment>
<dbReference type="NCBIfam" id="TIGR01312">
    <property type="entry name" value="XylB"/>
    <property type="match status" value="1"/>
</dbReference>
<feature type="binding site" evidence="8">
    <location>
        <begin position="82"/>
        <end position="83"/>
    </location>
    <ligand>
        <name>substrate</name>
    </ligand>
</feature>
<sequence>MSEPLLLGTDIGTQGTKVVVITLDGKVKASGYASYQFEVPQPGWTEQDPLIWWQAFVKACREIWDKGIDPKQVTAIGISGQMHSLVLLDDHNKILRPAILWNDVRTSEECVEIENIVGKEKMYNITKNAVLPGFTAPKIRWVQKHEPAVFKQIHRVLMPKDYIVFRLSGEFSADVSDASGTVLFDVERRDWSTALIEALGFSPSWFPKVYESQEVAGTVTREANAETGLPEGIPIVAGAGDNAAAALGNGIYEEGMGIVSIGTSGTVFVPFNEVPQFEVHNEKLQTVHFFCHCLPNKWHAMGVTLSAGMSLSWFKTQFYGQSFEELIKQAEEVPPGAEKLIFLPYLNGERTPHNDPDARGVFFGLSYQHSRGHFVRSILEGVAFSMKECLELIKQLDGTKAYDELYLTGGAVKSELWSQILSNVFSSRFVAYKEREGPALGAAFLAGLGTGVWKRPGDIPFDTSEARLTEPEMELTGKYERLYDVYSSLYQTVAPLYKRLK</sequence>
<keyword evidence="6 8" id="KW-0067">ATP-binding</keyword>
<evidence type="ECO:0000313" key="13">
    <source>
        <dbReference type="EMBL" id="MFC3882140.1"/>
    </source>
</evidence>
<dbReference type="InterPro" id="IPR018483">
    <property type="entry name" value="Carb_kinase_FGGY_CS"/>
</dbReference>
<feature type="site" description="Important for activity" evidence="8">
    <location>
        <position position="10"/>
    </location>
</feature>
<evidence type="ECO:0000256" key="6">
    <source>
        <dbReference type="ARBA" id="ARBA00022840"/>
    </source>
</evidence>
<evidence type="ECO:0000256" key="4">
    <source>
        <dbReference type="ARBA" id="ARBA00022741"/>
    </source>
</evidence>
<dbReference type="EMBL" id="JBHRZT010000007">
    <property type="protein sequence ID" value="MFC3882140.1"/>
    <property type="molecule type" value="Genomic_DNA"/>
</dbReference>
<dbReference type="PANTHER" id="PTHR43095:SF5">
    <property type="entry name" value="XYLULOSE KINASE"/>
    <property type="match status" value="1"/>
</dbReference>
<comment type="similarity">
    <text evidence="1 8 9">Belongs to the FGGY kinase family.</text>
</comment>
<keyword evidence="14" id="KW-1185">Reference proteome</keyword>
<dbReference type="GO" id="GO:0004856">
    <property type="term" value="F:D-xylulokinase activity"/>
    <property type="evidence" value="ECO:0007669"/>
    <property type="project" value="UniProtKB-EC"/>
</dbReference>
<keyword evidence="4 8" id="KW-0547">Nucleotide-binding</keyword>
<keyword evidence="2 8" id="KW-0859">Xylose metabolism</keyword>
<evidence type="ECO:0000259" key="11">
    <source>
        <dbReference type="Pfam" id="PF00370"/>
    </source>
</evidence>
<dbReference type="PROSITE" id="PS00445">
    <property type="entry name" value="FGGY_KINASES_2"/>
    <property type="match status" value="1"/>
</dbReference>
<keyword evidence="3 8" id="KW-0808">Transferase</keyword>
<feature type="domain" description="Carbohydrate kinase FGGY N-terminal" evidence="11">
    <location>
        <begin position="6"/>
        <end position="248"/>
    </location>
</feature>
<dbReference type="InterPro" id="IPR043129">
    <property type="entry name" value="ATPase_NBD"/>
</dbReference>
<reference evidence="14" key="1">
    <citation type="journal article" date="2019" name="Int. J. Syst. Evol. Microbiol.">
        <title>The Global Catalogue of Microorganisms (GCM) 10K type strain sequencing project: providing services to taxonomists for standard genome sequencing and annotation.</title>
        <authorList>
            <consortium name="The Broad Institute Genomics Platform"/>
            <consortium name="The Broad Institute Genome Sequencing Center for Infectious Disease"/>
            <person name="Wu L."/>
            <person name="Ma J."/>
        </authorList>
    </citation>
    <scope>NUCLEOTIDE SEQUENCE [LARGE SCALE GENOMIC DNA]</scope>
    <source>
        <strain evidence="14">CCUG 61889</strain>
    </source>
</reference>
<evidence type="ECO:0000256" key="7">
    <source>
        <dbReference type="ARBA" id="ARBA00023277"/>
    </source>
</evidence>
<dbReference type="HAMAP" id="MF_02220">
    <property type="entry name" value="XylB"/>
    <property type="match status" value="1"/>
</dbReference>
<dbReference type="InterPro" id="IPR018485">
    <property type="entry name" value="FGGY_C"/>
</dbReference>
<dbReference type="Pfam" id="PF02782">
    <property type="entry name" value="FGGY_C"/>
    <property type="match status" value="1"/>
</dbReference>
<evidence type="ECO:0000256" key="10">
    <source>
        <dbReference type="RuleBase" id="RU364073"/>
    </source>
</evidence>
<dbReference type="InterPro" id="IPR006000">
    <property type="entry name" value="Xylulokinase"/>
</dbReference>
<evidence type="ECO:0000256" key="9">
    <source>
        <dbReference type="RuleBase" id="RU003733"/>
    </source>
</evidence>
<evidence type="ECO:0000256" key="3">
    <source>
        <dbReference type="ARBA" id="ARBA00022679"/>
    </source>
</evidence>
<proteinExistence type="inferred from homology"/>
<dbReference type="Gene3D" id="3.30.420.40">
    <property type="match status" value="2"/>
</dbReference>
<feature type="domain" description="Carbohydrate kinase FGGY C-terminal" evidence="12">
    <location>
        <begin position="259"/>
        <end position="447"/>
    </location>
</feature>
<dbReference type="InterPro" id="IPR000577">
    <property type="entry name" value="Carb_kinase_FGGY"/>
</dbReference>
<accession>A0ABV8AX31</accession>
<dbReference type="PROSITE" id="PS00933">
    <property type="entry name" value="FGGY_KINASES_1"/>
    <property type="match status" value="1"/>
</dbReference>
<dbReference type="CDD" id="cd07808">
    <property type="entry name" value="ASKHA_NBD_FGGY_EcXK-like"/>
    <property type="match status" value="1"/>
</dbReference>
<dbReference type="InterPro" id="IPR050406">
    <property type="entry name" value="FGGY_Carb_Kinase"/>
</dbReference>
<feature type="active site" description="Proton acceptor" evidence="8">
    <location>
        <position position="241"/>
    </location>
</feature>
<gene>
    <name evidence="8 10 13" type="primary">xylB</name>
    <name evidence="13" type="ORF">ACFOU2_00820</name>
</gene>
<dbReference type="RefSeq" id="WP_377911338.1">
    <property type="nucleotide sequence ID" value="NZ_JBHRZT010000007.1"/>
</dbReference>
<dbReference type="SUPFAM" id="SSF53067">
    <property type="entry name" value="Actin-like ATPase domain"/>
    <property type="match status" value="2"/>
</dbReference>
<organism evidence="13 14">
    <name type="scientific">Bacillus songklensis</name>
    <dbReference type="NCBI Taxonomy" id="1069116"/>
    <lineage>
        <taxon>Bacteria</taxon>
        <taxon>Bacillati</taxon>
        <taxon>Bacillota</taxon>
        <taxon>Bacilli</taxon>
        <taxon>Bacillales</taxon>
        <taxon>Bacillaceae</taxon>
        <taxon>Bacillus</taxon>
    </lineage>
</organism>
<dbReference type="EC" id="2.7.1.17" evidence="8 10"/>
<keyword evidence="7 8" id="KW-0119">Carbohydrate metabolism</keyword>
<dbReference type="PIRSF" id="PIRSF000538">
    <property type="entry name" value="GlpK"/>
    <property type="match status" value="1"/>
</dbReference>
<evidence type="ECO:0000259" key="12">
    <source>
        <dbReference type="Pfam" id="PF02782"/>
    </source>
</evidence>
<evidence type="ECO:0000256" key="2">
    <source>
        <dbReference type="ARBA" id="ARBA00022629"/>
    </source>
</evidence>
<comment type="function">
    <text evidence="8">Catalyzes the phosphorylation of D-xylulose to D-xylulose 5-phosphate.</text>
</comment>
<evidence type="ECO:0000256" key="1">
    <source>
        <dbReference type="ARBA" id="ARBA00009156"/>
    </source>
</evidence>
<evidence type="ECO:0000256" key="8">
    <source>
        <dbReference type="HAMAP-Rule" id="MF_02220"/>
    </source>
</evidence>